<evidence type="ECO:0000313" key="5">
    <source>
        <dbReference type="Proteomes" id="UP000831817"/>
    </source>
</evidence>
<sequence length="1504" mass="166208">MKKIILTATIFIAIAMINAASAAEVNGQIKEIYNETSGTYTSLDNAIPVENATIKLKYNGTIINETKTDKNGYYTIGFTPMTNPLQLEISYLTYKKATYTINGTCTINHTFMPDIAIISSAPEKAKILTSLGNRRIIYHDMWNPASAANDWILEYVNFAYLDMAMPGTGWGDSWYPYLLRSPANRNFKIAAAFGYPTDTDSDPWGGTGLHLLGGTPEAPENDTPDTIENTYIASYWALASGSATKENLENMIKYIYYLLGETSYNPVEHGEGPIMAAPDWGLYHPDHGVAGIIPTRDQIKNWIEINPGLLPPYDSLKWIDEDYTTWASEQRWNLYNRFGEWYNQTQNITGPFIVVVSYSPSPVVDAIIREAEKNGRAAFCLYQGATNPPVTSFLGELVTGKPLGRDINAIISLYSWSLNYANLPNGGALQELTMMNIPVIKGVQLYDNSSLTNPLGAQYEWTWQVTIPSFEGVFSPILVSYTDNQGEEIPLEAGVKKIVDIADKWAKLRELENSTKRLAIIVYNYPPGKDGLTASYLDVFQSLHELLTKLKENGYNTGEIPSPEELYTLLIECGNKGTWAKPLLEEYISEHKTVLEENGQLINLETYLRWFNGLPGELKEEVIKKWGEPPGEVMTTNGTIVIPGIVLGNIFIGIQPSRGWEEAQDYHNSYLPPHHQYIAFYKWIEEVFRANAMIHLGTHGTLEWLPGRMIGLTEEDWPFQLTNLPNIYPYIVSNPGEGLVAKDRSNALIIDHMTPAMVQSGLYGDLIEIHDLIHQYQNALKVGNMQILPELENEIKTKASKLGFKISGNFEEALEELHLRLHEIENDIIPLGLHSLGKVLSGEELIEEVFTIASSRSDLLENVKRKLYPSLTLSYSEMSTDASYEDEVKNIKETAKEWIRSIVNGTIPDDIDVNDLQFINDTINKIKANREWQNLLDALNGCFIEPGLAGDPAWSDVLPTGVNFYAANPKKMPTKAAWETAKKIVDNLLIDYYKVHGKFPELVGMVMWGTELLRTDGLAIAEFLYLLGVKPVWNPNGDLNPEPVLMSPSELKIVVDGVEIQRPRIDVFVTAVTGYQGWIDLMNRAVELAASANDTINYVKKHYEECQSLDRVFGLRGLVLEGTGVSDLLPNTSKWQLTSELADVYLSRVSYAWRSTATGISIQQNKGTFQYLLKNMDLMTQNLDSTWRLLDTDDYYDWFGGMLLASRQLGGNPHTSLVDIRNKNTIITRSIEEEVELEIRSQLLNPRYMDSLLGSPSGWMEYASRYKNAFAIAVTSNSISEQLWTQMAENLLTPRFGAPGPYGAFAVQSMIGWVLEANRRGIWTPSDSSLVTSLVDRYIGIANQYGVACCHHTCGNIVFNQWLVSVSSLNSAALQKFAGVFAAATGAKLVVPGGSETPGQPGVPGTPGQPSPGYTRSQGHGVSPGYTGGQGQAGGQTSSGAGSAAAATAEGAGPGPSARRSGRVFEVSASSAGGSGSQMPFYALLGVIGIVLLIGAGYFLKGQI</sequence>
<evidence type="ECO:0000259" key="3">
    <source>
        <dbReference type="Pfam" id="PF02514"/>
    </source>
</evidence>
<dbReference type="PANTHER" id="PTHR44119">
    <property type="entry name" value="MAGNESIUM-CHELATASE SUBUNIT CHLH, CHLOROPLASTIC"/>
    <property type="match status" value="1"/>
</dbReference>
<keyword evidence="2" id="KW-0812">Transmembrane</keyword>
<keyword evidence="2" id="KW-0472">Membrane</keyword>
<feature type="transmembrane region" description="Helical" evidence="2">
    <location>
        <begin position="1479"/>
        <end position="1500"/>
    </location>
</feature>
<dbReference type="InterPro" id="IPR008969">
    <property type="entry name" value="CarboxyPept-like_regulatory"/>
</dbReference>
<dbReference type="EMBL" id="AP025698">
    <property type="protein sequence ID" value="BDH79672.1"/>
    <property type="molecule type" value="Genomic_DNA"/>
</dbReference>
<gene>
    <name evidence="4" type="ORF">MTTB_10510</name>
</gene>
<dbReference type="CDD" id="cd10150">
    <property type="entry name" value="CobN_like"/>
    <property type="match status" value="1"/>
</dbReference>
<feature type="domain" description="CobN/magnesium chelatase" evidence="3">
    <location>
        <begin position="242"/>
        <end position="1329"/>
    </location>
</feature>
<dbReference type="PANTHER" id="PTHR44119:SF4">
    <property type="entry name" value="AEROBIC COBALTOCHELATASE SUBUNIT COBN"/>
    <property type="match status" value="1"/>
</dbReference>
<organism evidence="4 5">
    <name type="scientific">Methanothermobacter tenebrarum</name>
    <dbReference type="NCBI Taxonomy" id="680118"/>
    <lineage>
        <taxon>Archaea</taxon>
        <taxon>Methanobacteriati</taxon>
        <taxon>Methanobacteriota</taxon>
        <taxon>Methanomada group</taxon>
        <taxon>Methanobacteria</taxon>
        <taxon>Methanobacteriales</taxon>
        <taxon>Methanobacteriaceae</taxon>
        <taxon>Methanothermobacter</taxon>
    </lineage>
</organism>
<feature type="compositionally biased region" description="Low complexity" evidence="1">
    <location>
        <begin position="1435"/>
        <end position="1458"/>
    </location>
</feature>
<evidence type="ECO:0000256" key="1">
    <source>
        <dbReference type="SAM" id="MobiDB-lite"/>
    </source>
</evidence>
<evidence type="ECO:0000256" key="2">
    <source>
        <dbReference type="SAM" id="Phobius"/>
    </source>
</evidence>
<name>A0ABN6PBR4_9EURY</name>
<proteinExistence type="predicted"/>
<keyword evidence="5" id="KW-1185">Reference proteome</keyword>
<feature type="region of interest" description="Disordered" evidence="1">
    <location>
        <begin position="1392"/>
        <end position="1461"/>
    </location>
</feature>
<keyword evidence="2" id="KW-1133">Transmembrane helix</keyword>
<dbReference type="Pfam" id="PF02514">
    <property type="entry name" value="CobN-Mg_chel"/>
    <property type="match status" value="1"/>
</dbReference>
<protein>
    <recommendedName>
        <fullName evidence="3">CobN/magnesium chelatase domain-containing protein</fullName>
    </recommendedName>
</protein>
<reference evidence="4 5" key="1">
    <citation type="submission" date="2022-04" db="EMBL/GenBank/DDBJ databases">
        <title>Complete genome of Methanothermobacter tenebrarum strain RMAS.</title>
        <authorList>
            <person name="Nakamura K."/>
            <person name="Oshima K."/>
            <person name="Hattori M."/>
            <person name="Kamagata Y."/>
            <person name="Takamizawa K."/>
        </authorList>
    </citation>
    <scope>NUCLEOTIDE SEQUENCE [LARGE SCALE GENOMIC DNA]</scope>
    <source>
        <strain evidence="4 5">RMAS</strain>
    </source>
</reference>
<accession>A0ABN6PBR4</accession>
<dbReference type="RefSeq" id="WP_248564012.1">
    <property type="nucleotide sequence ID" value="NZ_AP025698.1"/>
</dbReference>
<dbReference type="Proteomes" id="UP000831817">
    <property type="component" value="Chromosome"/>
</dbReference>
<dbReference type="InterPro" id="IPR003672">
    <property type="entry name" value="CobN/Mg_chltase"/>
</dbReference>
<dbReference type="GeneID" id="71965573"/>
<evidence type="ECO:0000313" key="4">
    <source>
        <dbReference type="EMBL" id="BDH79672.1"/>
    </source>
</evidence>
<dbReference type="SUPFAM" id="SSF49464">
    <property type="entry name" value="Carboxypeptidase regulatory domain-like"/>
    <property type="match status" value="1"/>
</dbReference>